<dbReference type="PROSITE" id="PS50297">
    <property type="entry name" value="ANK_REP_REGION"/>
    <property type="match status" value="4"/>
</dbReference>
<sequence length="161" mass="17791">MDQSPLHLAAERSNTGVARILLEHGADPSHKDSRGRTPFHIALESTYGDTEMIRDFLRVFKTSMLGNKDDKGNTALHLTAKNGTAEVAATLIEKGAKVDEPNSDRNTPIHLAVENRDSDVLQLLLKKPVRDIDAWNDKQETALHMAAKSGDKKCVELLLKK</sequence>
<dbReference type="SMART" id="SM00248">
    <property type="entry name" value="ANK"/>
    <property type="match status" value="5"/>
</dbReference>
<dbReference type="Pfam" id="PF13637">
    <property type="entry name" value="Ank_4"/>
    <property type="match status" value="1"/>
</dbReference>
<evidence type="ECO:0008006" key="6">
    <source>
        <dbReference type="Google" id="ProtNLM"/>
    </source>
</evidence>
<name>A0ABD0J1D1_9CAEN</name>
<dbReference type="PANTHER" id="PTHR24171">
    <property type="entry name" value="ANKYRIN REPEAT DOMAIN-CONTAINING PROTEIN 39-RELATED"/>
    <property type="match status" value="1"/>
</dbReference>
<organism evidence="4 5">
    <name type="scientific">Batillaria attramentaria</name>
    <dbReference type="NCBI Taxonomy" id="370345"/>
    <lineage>
        <taxon>Eukaryota</taxon>
        <taxon>Metazoa</taxon>
        <taxon>Spiralia</taxon>
        <taxon>Lophotrochozoa</taxon>
        <taxon>Mollusca</taxon>
        <taxon>Gastropoda</taxon>
        <taxon>Caenogastropoda</taxon>
        <taxon>Sorbeoconcha</taxon>
        <taxon>Cerithioidea</taxon>
        <taxon>Batillariidae</taxon>
        <taxon>Batillaria</taxon>
    </lineage>
</organism>
<dbReference type="Pfam" id="PF12796">
    <property type="entry name" value="Ank_2"/>
    <property type="match status" value="1"/>
</dbReference>
<evidence type="ECO:0000313" key="5">
    <source>
        <dbReference type="Proteomes" id="UP001519460"/>
    </source>
</evidence>
<dbReference type="Proteomes" id="UP001519460">
    <property type="component" value="Unassembled WGS sequence"/>
</dbReference>
<gene>
    <name evidence="4" type="ORF">BaRGS_00039989</name>
</gene>
<evidence type="ECO:0000256" key="1">
    <source>
        <dbReference type="ARBA" id="ARBA00022737"/>
    </source>
</evidence>
<feature type="repeat" description="ANK" evidence="3">
    <location>
        <begin position="71"/>
        <end position="103"/>
    </location>
</feature>
<comment type="caution">
    <text evidence="4">The sequence shown here is derived from an EMBL/GenBank/DDBJ whole genome shotgun (WGS) entry which is preliminary data.</text>
</comment>
<keyword evidence="2 3" id="KW-0040">ANK repeat</keyword>
<feature type="repeat" description="ANK" evidence="3">
    <location>
        <begin position="138"/>
        <end position="161"/>
    </location>
</feature>
<proteinExistence type="predicted"/>
<evidence type="ECO:0000313" key="4">
    <source>
        <dbReference type="EMBL" id="KAK7449834.1"/>
    </source>
</evidence>
<keyword evidence="1" id="KW-0677">Repeat</keyword>
<dbReference type="PANTHER" id="PTHR24171:SF9">
    <property type="entry name" value="ANKYRIN REPEAT DOMAIN-CONTAINING PROTEIN 39"/>
    <property type="match status" value="1"/>
</dbReference>
<dbReference type="PROSITE" id="PS50088">
    <property type="entry name" value="ANK_REPEAT"/>
    <property type="match status" value="4"/>
</dbReference>
<feature type="repeat" description="ANK" evidence="3">
    <location>
        <begin position="104"/>
        <end position="127"/>
    </location>
</feature>
<dbReference type="AlphaFoldDB" id="A0ABD0J1D1"/>
<dbReference type="Gene3D" id="1.25.40.20">
    <property type="entry name" value="Ankyrin repeat-containing domain"/>
    <property type="match status" value="2"/>
</dbReference>
<dbReference type="InterPro" id="IPR002110">
    <property type="entry name" value="Ankyrin_rpt"/>
</dbReference>
<accession>A0ABD0J1D1</accession>
<dbReference type="EMBL" id="JACVVK020000747">
    <property type="protein sequence ID" value="KAK7449834.1"/>
    <property type="molecule type" value="Genomic_DNA"/>
</dbReference>
<evidence type="ECO:0000256" key="2">
    <source>
        <dbReference type="ARBA" id="ARBA00023043"/>
    </source>
</evidence>
<keyword evidence="5" id="KW-1185">Reference proteome</keyword>
<feature type="repeat" description="ANK" evidence="3">
    <location>
        <begin position="1"/>
        <end position="33"/>
    </location>
</feature>
<protein>
    <recommendedName>
        <fullName evidence="6">Ankyrin</fullName>
    </recommendedName>
</protein>
<dbReference type="Pfam" id="PF13857">
    <property type="entry name" value="Ank_5"/>
    <property type="match status" value="1"/>
</dbReference>
<evidence type="ECO:0000256" key="3">
    <source>
        <dbReference type="PROSITE-ProRule" id="PRU00023"/>
    </source>
</evidence>
<dbReference type="SUPFAM" id="SSF48403">
    <property type="entry name" value="Ankyrin repeat"/>
    <property type="match status" value="1"/>
</dbReference>
<reference evidence="4 5" key="1">
    <citation type="journal article" date="2023" name="Sci. Data">
        <title>Genome assembly of the Korean intertidal mud-creeper Batillaria attramentaria.</title>
        <authorList>
            <person name="Patra A.K."/>
            <person name="Ho P.T."/>
            <person name="Jun S."/>
            <person name="Lee S.J."/>
            <person name="Kim Y."/>
            <person name="Won Y.J."/>
        </authorList>
    </citation>
    <scope>NUCLEOTIDE SEQUENCE [LARGE SCALE GENOMIC DNA]</scope>
    <source>
        <strain evidence="4">Wonlab-2016</strain>
    </source>
</reference>
<dbReference type="InterPro" id="IPR036770">
    <property type="entry name" value="Ankyrin_rpt-contain_sf"/>
</dbReference>